<dbReference type="OrthoDB" id="3224367at2759"/>
<dbReference type="STRING" id="205917.A0A4Y9ZEA7"/>
<organism evidence="1 2">
    <name type="scientific">Dentipellis fragilis</name>
    <dbReference type="NCBI Taxonomy" id="205917"/>
    <lineage>
        <taxon>Eukaryota</taxon>
        <taxon>Fungi</taxon>
        <taxon>Dikarya</taxon>
        <taxon>Basidiomycota</taxon>
        <taxon>Agaricomycotina</taxon>
        <taxon>Agaricomycetes</taxon>
        <taxon>Russulales</taxon>
        <taxon>Hericiaceae</taxon>
        <taxon>Dentipellis</taxon>
    </lineage>
</organism>
<reference evidence="1 2" key="1">
    <citation type="submission" date="2019-02" db="EMBL/GenBank/DDBJ databases">
        <title>Genome sequencing of the rare red list fungi Dentipellis fragilis.</title>
        <authorList>
            <person name="Buettner E."/>
            <person name="Kellner H."/>
        </authorList>
    </citation>
    <scope>NUCLEOTIDE SEQUENCE [LARGE SCALE GENOMIC DNA]</scope>
    <source>
        <strain evidence="1 2">DSM 105465</strain>
    </source>
</reference>
<dbReference type="Proteomes" id="UP000298327">
    <property type="component" value="Unassembled WGS sequence"/>
</dbReference>
<proteinExistence type="predicted"/>
<evidence type="ECO:0000313" key="1">
    <source>
        <dbReference type="EMBL" id="TFY72098.1"/>
    </source>
</evidence>
<accession>A0A4Y9ZEA7</accession>
<sequence length="285" mass="31267">MSSLFPLPSPLLPPFDSLLLKGKYHASAPIHLCLTHISSHPGTKAIVLTPSRQKWLQALCNFNDDWLNECGGYGAVSHILSQVDVFYPPSPAHLCLVLSMLRTSESTDTFPPLGRPTLDRPPSLLVLHEISDYYDETSPTGHSASSYVSLVAHAFSASFSLSTEAADSTTSIVLMDSGLDQLKLPIIPNPGPIFTASEDEEPTAESSRHKVHVAALVEQYFQWVGTVESRTEPHAAETQSNHKLSLHLNVVLQDNADMDVAWEWHEKPGHPRGFSERPGVVFGWS</sequence>
<gene>
    <name evidence="1" type="ORF">EVG20_g891</name>
</gene>
<comment type="caution">
    <text evidence="1">The sequence shown here is derived from an EMBL/GenBank/DDBJ whole genome shotgun (WGS) entry which is preliminary data.</text>
</comment>
<dbReference type="AlphaFoldDB" id="A0A4Y9ZEA7"/>
<dbReference type="EMBL" id="SEOQ01000025">
    <property type="protein sequence ID" value="TFY72098.1"/>
    <property type="molecule type" value="Genomic_DNA"/>
</dbReference>
<protein>
    <submittedName>
        <fullName evidence="1">Uncharacterized protein</fullName>
    </submittedName>
</protein>
<keyword evidence="2" id="KW-1185">Reference proteome</keyword>
<name>A0A4Y9ZEA7_9AGAM</name>
<evidence type="ECO:0000313" key="2">
    <source>
        <dbReference type="Proteomes" id="UP000298327"/>
    </source>
</evidence>